<protein>
    <recommendedName>
        <fullName evidence="3">PAS domain-containing protein</fullName>
    </recommendedName>
</protein>
<proteinExistence type="predicted"/>
<reference evidence="1 2" key="1">
    <citation type="submission" date="2019-08" db="EMBL/GenBank/DDBJ databases">
        <title>Hyperibacter terrae gen. nov., sp. nov. and Hyperibacter viscosus sp. nov., two new members in the family Rhodospirillaceae isolated from the rhizosphere of Hypericum perforatum.</title>
        <authorList>
            <person name="Noviana Z."/>
        </authorList>
    </citation>
    <scope>NUCLEOTIDE SEQUENCE [LARGE SCALE GENOMIC DNA]</scope>
    <source>
        <strain evidence="1 2">R5959</strain>
    </source>
</reference>
<dbReference type="Pfam" id="PF07310">
    <property type="entry name" value="PAS_5"/>
    <property type="match status" value="1"/>
</dbReference>
<dbReference type="AlphaFoldDB" id="A0A5J6N103"/>
<dbReference type="EMBL" id="CP042582">
    <property type="protein sequence ID" value="QEX23688.1"/>
    <property type="molecule type" value="Genomic_DNA"/>
</dbReference>
<accession>A0A5J6N103</accession>
<dbReference type="OrthoDB" id="7346466at2"/>
<evidence type="ECO:0008006" key="3">
    <source>
        <dbReference type="Google" id="ProtNLM"/>
    </source>
</evidence>
<keyword evidence="2" id="KW-1185">Reference proteome</keyword>
<gene>
    <name evidence="1" type="ORF">FRZ61_36270</name>
</gene>
<dbReference type="Proteomes" id="UP000325797">
    <property type="component" value="Chromosome"/>
</dbReference>
<sequence>MADDPVSLRRKPKATGARLSTATAQMERLSFEETSSAMIRQLAAYWAELRGDKPLPLKKDFDPARVVNLLPYLIVAEYHLDPLRIRYRLVGTEQVRHVGEDYTGKWLHEVLWDPRYIEVWLVSVGEMIESHQPIFGRDFLLWADGKMKNYEWAIFPVSADGARVTHGIGIEDFSTMERQRGLFAPDR</sequence>
<dbReference type="InterPro" id="IPR009922">
    <property type="entry name" value="DUF1457"/>
</dbReference>
<dbReference type="KEGG" id="hadh:FRZ61_36270"/>
<organism evidence="1 2">
    <name type="scientific">Hypericibacter adhaerens</name>
    <dbReference type="NCBI Taxonomy" id="2602016"/>
    <lineage>
        <taxon>Bacteria</taxon>
        <taxon>Pseudomonadati</taxon>
        <taxon>Pseudomonadota</taxon>
        <taxon>Alphaproteobacteria</taxon>
        <taxon>Rhodospirillales</taxon>
        <taxon>Dongiaceae</taxon>
        <taxon>Hypericibacter</taxon>
    </lineage>
</organism>
<dbReference type="RefSeq" id="WP_151119037.1">
    <property type="nucleotide sequence ID" value="NZ_CP042582.1"/>
</dbReference>
<evidence type="ECO:0000313" key="2">
    <source>
        <dbReference type="Proteomes" id="UP000325797"/>
    </source>
</evidence>
<name>A0A5J6N103_9PROT</name>
<evidence type="ECO:0000313" key="1">
    <source>
        <dbReference type="EMBL" id="QEX23688.1"/>
    </source>
</evidence>